<protein>
    <recommendedName>
        <fullName evidence="3">tryptophan synthase</fullName>
        <ecNumber evidence="3">4.2.1.20</ecNumber>
    </recommendedName>
</protein>
<dbReference type="PANTHER" id="PTHR43406">
    <property type="entry name" value="TRYPTOPHAN SYNTHASE, ALPHA CHAIN"/>
    <property type="match status" value="1"/>
</dbReference>
<evidence type="ECO:0000256" key="4">
    <source>
        <dbReference type="ARBA" id="ARBA00022605"/>
    </source>
</evidence>
<evidence type="ECO:0000256" key="8">
    <source>
        <dbReference type="ARBA" id="ARBA00049047"/>
    </source>
</evidence>
<evidence type="ECO:0000256" key="7">
    <source>
        <dbReference type="ARBA" id="ARBA00023239"/>
    </source>
</evidence>
<evidence type="ECO:0000256" key="5">
    <source>
        <dbReference type="ARBA" id="ARBA00022822"/>
    </source>
</evidence>
<organism evidence="9">
    <name type="scientific">Salix viminalis</name>
    <name type="common">Common osier</name>
    <name type="synonym">Basket willow</name>
    <dbReference type="NCBI Taxonomy" id="40686"/>
    <lineage>
        <taxon>Eukaryota</taxon>
        <taxon>Viridiplantae</taxon>
        <taxon>Streptophyta</taxon>
        <taxon>Embryophyta</taxon>
        <taxon>Tracheophyta</taxon>
        <taxon>Spermatophyta</taxon>
        <taxon>Magnoliopsida</taxon>
        <taxon>eudicotyledons</taxon>
        <taxon>Gunneridae</taxon>
        <taxon>Pentapetalae</taxon>
        <taxon>rosids</taxon>
        <taxon>fabids</taxon>
        <taxon>Malpighiales</taxon>
        <taxon>Salicaceae</taxon>
        <taxon>Saliceae</taxon>
        <taxon>Salix</taxon>
    </lineage>
</organism>
<dbReference type="UniPathway" id="UPA00035">
    <property type="reaction ID" value="UER00044"/>
</dbReference>
<evidence type="ECO:0000256" key="6">
    <source>
        <dbReference type="ARBA" id="ARBA00023141"/>
    </source>
</evidence>
<dbReference type="EMBL" id="CAADRP010001446">
    <property type="protein sequence ID" value="VFU38543.1"/>
    <property type="molecule type" value="Genomic_DNA"/>
</dbReference>
<proteinExistence type="predicted"/>
<name>A0A6N2LCN8_SALVM</name>
<dbReference type="InterPro" id="IPR013785">
    <property type="entry name" value="Aldolase_TIM"/>
</dbReference>
<dbReference type="SUPFAM" id="SSF51366">
    <property type="entry name" value="Ribulose-phoshate binding barrel"/>
    <property type="match status" value="1"/>
</dbReference>
<keyword evidence="6" id="KW-0057">Aromatic amino acid biosynthesis</keyword>
<dbReference type="EC" id="4.2.1.20" evidence="3"/>
<dbReference type="Pfam" id="PF00290">
    <property type="entry name" value="Trp_syntA"/>
    <property type="match status" value="1"/>
</dbReference>
<dbReference type="GO" id="GO:0005829">
    <property type="term" value="C:cytosol"/>
    <property type="evidence" value="ECO:0007669"/>
    <property type="project" value="TreeGrafter"/>
</dbReference>
<keyword evidence="5" id="KW-0822">Tryptophan biosynthesis</keyword>
<gene>
    <name evidence="9" type="ORF">SVIM_LOCUS211068</name>
</gene>
<evidence type="ECO:0000256" key="1">
    <source>
        <dbReference type="ARBA" id="ARBA00004733"/>
    </source>
</evidence>
<sequence length="72" mass="7610">MNKDEAANGLPSFVSSVGVTGTRASVSDKVQTLLQDIKETTTKPVAVGFGISKPEHVKQVAGWGADVLVVRW</sequence>
<dbReference type="AlphaFoldDB" id="A0A6N2LCN8"/>
<comment type="catalytic activity">
    <reaction evidence="8">
        <text>(1S,2R)-1-C-(indol-3-yl)glycerol 3-phosphate + L-serine = D-glyceraldehyde 3-phosphate + L-tryptophan + H2O</text>
        <dbReference type="Rhea" id="RHEA:10532"/>
        <dbReference type="ChEBI" id="CHEBI:15377"/>
        <dbReference type="ChEBI" id="CHEBI:33384"/>
        <dbReference type="ChEBI" id="CHEBI:57912"/>
        <dbReference type="ChEBI" id="CHEBI:58866"/>
        <dbReference type="ChEBI" id="CHEBI:59776"/>
        <dbReference type="EC" id="4.2.1.20"/>
    </reaction>
</comment>
<dbReference type="InterPro" id="IPR002028">
    <property type="entry name" value="Trp_synthase_suA"/>
</dbReference>
<dbReference type="Gene3D" id="3.20.20.70">
    <property type="entry name" value="Aldolase class I"/>
    <property type="match status" value="1"/>
</dbReference>
<evidence type="ECO:0000256" key="2">
    <source>
        <dbReference type="ARBA" id="ARBA00011270"/>
    </source>
</evidence>
<dbReference type="PANTHER" id="PTHR43406:SF1">
    <property type="entry name" value="TRYPTOPHAN SYNTHASE ALPHA CHAIN, CHLOROPLASTIC"/>
    <property type="match status" value="1"/>
</dbReference>
<keyword evidence="7" id="KW-0456">Lyase</keyword>
<comment type="subunit">
    <text evidence="2">Tetramer of two alpha and two beta chains.</text>
</comment>
<keyword evidence="4" id="KW-0028">Amino-acid biosynthesis</keyword>
<comment type="pathway">
    <text evidence="1">Amino-acid biosynthesis; L-tryptophan biosynthesis; L-tryptophan from chorismate: step 5/5.</text>
</comment>
<dbReference type="GO" id="GO:0004834">
    <property type="term" value="F:tryptophan synthase activity"/>
    <property type="evidence" value="ECO:0007669"/>
    <property type="project" value="UniProtKB-EC"/>
</dbReference>
<evidence type="ECO:0000313" key="9">
    <source>
        <dbReference type="EMBL" id="VFU38543.1"/>
    </source>
</evidence>
<evidence type="ECO:0000256" key="3">
    <source>
        <dbReference type="ARBA" id="ARBA00012043"/>
    </source>
</evidence>
<dbReference type="GO" id="GO:0009507">
    <property type="term" value="C:chloroplast"/>
    <property type="evidence" value="ECO:0007669"/>
    <property type="project" value="TreeGrafter"/>
</dbReference>
<reference evidence="9" key="1">
    <citation type="submission" date="2019-03" db="EMBL/GenBank/DDBJ databases">
        <authorList>
            <person name="Mank J."/>
            <person name="Almeida P."/>
        </authorList>
    </citation>
    <scope>NUCLEOTIDE SEQUENCE</scope>
    <source>
        <strain evidence="9">78183</strain>
    </source>
</reference>
<accession>A0A6N2LCN8</accession>
<dbReference type="InterPro" id="IPR011060">
    <property type="entry name" value="RibuloseP-bd_barrel"/>
</dbReference>